<dbReference type="EMBL" id="VOXD01000004">
    <property type="protein sequence ID" value="TXF91012.1"/>
    <property type="molecule type" value="Genomic_DNA"/>
</dbReference>
<accession>A0A5C7FIG0</accession>
<sequence length="165" mass="18314">MVGSAKIRLPGGSALSEQDNSRKWGRYHLPENGYTCTAGNTVASRSTLLLLRGSPNRTSQTAIKPTTLLSRSLDFPEPAEGTDEAAFIRQLADVVDYWMQHRMEQLMSLCYTLDVSEAAVAEAFHPNADEPANVGLARLLYARQVQRLHTKNTIKPEPLDDEDAW</sequence>
<gene>
    <name evidence="1" type="ORF">FUA23_04200</name>
</gene>
<comment type="caution">
    <text evidence="1">The sequence shown here is derived from an EMBL/GenBank/DDBJ whole genome shotgun (WGS) entry which is preliminary data.</text>
</comment>
<dbReference type="AlphaFoldDB" id="A0A5C7FIG0"/>
<reference evidence="1 2" key="1">
    <citation type="submission" date="2019-08" db="EMBL/GenBank/DDBJ databases">
        <title>Lewinella sp. strain SSH13 Genome sequencing and assembly.</title>
        <authorList>
            <person name="Kim I."/>
        </authorList>
    </citation>
    <scope>NUCLEOTIDE SEQUENCE [LARGE SCALE GENOMIC DNA]</scope>
    <source>
        <strain evidence="1 2">SSH13</strain>
    </source>
</reference>
<organism evidence="1 2">
    <name type="scientific">Neolewinella aurantiaca</name>
    <dbReference type="NCBI Taxonomy" id="2602767"/>
    <lineage>
        <taxon>Bacteria</taxon>
        <taxon>Pseudomonadati</taxon>
        <taxon>Bacteroidota</taxon>
        <taxon>Saprospiria</taxon>
        <taxon>Saprospirales</taxon>
        <taxon>Lewinellaceae</taxon>
        <taxon>Neolewinella</taxon>
    </lineage>
</organism>
<evidence type="ECO:0000313" key="2">
    <source>
        <dbReference type="Proteomes" id="UP000321907"/>
    </source>
</evidence>
<dbReference type="Proteomes" id="UP000321907">
    <property type="component" value="Unassembled WGS sequence"/>
</dbReference>
<keyword evidence="2" id="KW-1185">Reference proteome</keyword>
<protein>
    <submittedName>
        <fullName evidence="1">Uncharacterized protein</fullName>
    </submittedName>
</protein>
<proteinExistence type="predicted"/>
<dbReference type="OrthoDB" id="1494215at2"/>
<dbReference type="RefSeq" id="WP_147929469.1">
    <property type="nucleotide sequence ID" value="NZ_VOXD01000004.1"/>
</dbReference>
<name>A0A5C7FIG0_9BACT</name>
<evidence type="ECO:0000313" key="1">
    <source>
        <dbReference type="EMBL" id="TXF91012.1"/>
    </source>
</evidence>